<dbReference type="AlphaFoldDB" id="A0A367LI24"/>
<dbReference type="Gene3D" id="3.40.50.1820">
    <property type="entry name" value="alpha/beta hydrolase"/>
    <property type="match status" value="1"/>
</dbReference>
<dbReference type="InterPro" id="IPR029058">
    <property type="entry name" value="AB_hydrolase_fold"/>
</dbReference>
<dbReference type="InterPro" id="IPR020806">
    <property type="entry name" value="PKS_PP-bd"/>
</dbReference>
<reference evidence="5 6" key="1">
    <citation type="journal article" date="2015" name="BMC Genomics">
        <title>Insights from the genome of Ophiocordyceps polyrhachis-furcata to pathogenicity and host specificity in insect fungi.</title>
        <authorList>
            <person name="Wichadakul D."/>
            <person name="Kobmoo N."/>
            <person name="Ingsriswang S."/>
            <person name="Tangphatsornruang S."/>
            <person name="Chantasingh D."/>
            <person name="Luangsa-ard J.J."/>
            <person name="Eurwilaichitr L."/>
        </authorList>
    </citation>
    <scope>NUCLEOTIDE SEQUENCE [LARGE SCALE GENOMIC DNA]</scope>
    <source>
        <strain evidence="5 6">BCC 54312</strain>
    </source>
</reference>
<dbReference type="PANTHER" id="PTHR24096">
    <property type="entry name" value="LONG-CHAIN-FATTY-ACID--COA LIGASE"/>
    <property type="match status" value="1"/>
</dbReference>
<dbReference type="SMART" id="SM00823">
    <property type="entry name" value="PKS_PP"/>
    <property type="match status" value="1"/>
</dbReference>
<dbReference type="InterPro" id="IPR042099">
    <property type="entry name" value="ANL_N_sf"/>
</dbReference>
<accession>A0A367LI24</accession>
<protein>
    <recommendedName>
        <fullName evidence="4">Carrier domain-containing protein</fullName>
    </recommendedName>
</protein>
<evidence type="ECO:0000256" key="2">
    <source>
        <dbReference type="ARBA" id="ARBA00022553"/>
    </source>
</evidence>
<evidence type="ECO:0000313" key="5">
    <source>
        <dbReference type="EMBL" id="RCI13902.1"/>
    </source>
</evidence>
<sequence length="1028" mass="112782">MQPTTRGHGLLFLVLDFISIHKSPSISFSDFDAHAQRFSATSLGCLVAESLGGKADIELERMGDAGSTLPGSPWAGVVDILKERSQSQRKMLFFPLGCSAPDEMSYRALYEISTELSLVIRTLQGFRDEAPVLLHLDDHRDTIVWFWAVLLANGLPVLSSPFSNVGEHRRRHTGWLSTLLQSPVCITRARSVPLFDGDHHSFKLHTVEDLLRRRKDGSRQGTIEQEKQRSTRNDENAAAVLTLTSGSTGNAKAVCTTQRQILAAINGKAACRALTPDGPFLNWIGLDHIAGLVEMHIQPMWLGVGQIHVHAANVTSQPALFLRLLSRYRVSRTFAPNFFLAELVSAMDGPKQPPLDAKTWDLSDLAVFASGGEANDVKTCVAASALLERYGAPRNVITPGFGMTETCAGAIFNLDCPAYEVQNGLSAASLGKCIEGMEMRIAVKDDPYDGSSRSAANEPGELQVRGDVVFSKYYRNPEATSEAFTPDGWFRTGDQAIIDPAGNLRLIGRLKDVININGIKIATSDVQAALEEALGSRVARVVAFPARAEHTEQITVAYVPKEWPLEARTMVDIESLAVEACIMSGGPRPLVFQLSRSSVSKLPLSALGKISRAKMRVLFEEGVFSDDVERHSHTVGDFKEQEQVQQQQGSEAANDAELSLLVEDIAQTIGISRDGVRLDASIFELGCKSMDLIRLKHRIDTRLGTEVPIVMLMKHPTARSMAAALSILLGRSGSCSLGEGDAAASIIADYDPVVTFRPGGSKTPLWLVHPGVGEVLVFIGLVQHMSDDDRPIYALRARGFEAGHKNFGSIEETVEAYVAAMRSRQPQGPYALAGYSYGTMLAFEMAKILEGEGDRVKFLGSFNLPPHIKTRMRQLNWNMCLLHLTYFVGLISEEYNSNDDDNLLALDRGEALKRVMSEADMDRMRELGLDEQGLARWADVAFGLQSMAVDYEPGGTVEALDVFHAMPLKVAARSREEWLAVHLSRWRDFCRSDVRFHRVGGEHYTMLGPEHVVGFAATLKAALRDRGV</sequence>
<feature type="domain" description="Carrier" evidence="4">
    <location>
        <begin position="652"/>
        <end position="729"/>
    </location>
</feature>
<dbReference type="InterPro" id="IPR020845">
    <property type="entry name" value="AMP-binding_CS"/>
</dbReference>
<dbReference type="InterPro" id="IPR000873">
    <property type="entry name" value="AMP-dep_synth/lig_dom"/>
</dbReference>
<dbReference type="InterPro" id="IPR036736">
    <property type="entry name" value="ACP-like_sf"/>
</dbReference>
<proteinExistence type="predicted"/>
<feature type="region of interest" description="Disordered" evidence="3">
    <location>
        <begin position="215"/>
        <end position="234"/>
    </location>
</feature>
<dbReference type="SUPFAM" id="SSF53474">
    <property type="entry name" value="alpha/beta-Hydrolases"/>
    <property type="match status" value="1"/>
</dbReference>
<evidence type="ECO:0000259" key="4">
    <source>
        <dbReference type="PROSITE" id="PS50075"/>
    </source>
</evidence>
<dbReference type="Pfam" id="PF00550">
    <property type="entry name" value="PP-binding"/>
    <property type="match status" value="1"/>
</dbReference>
<feature type="compositionally biased region" description="Basic and acidic residues" evidence="3">
    <location>
        <begin position="224"/>
        <end position="234"/>
    </location>
</feature>
<dbReference type="Proteomes" id="UP000253664">
    <property type="component" value="Unassembled WGS sequence"/>
</dbReference>
<comment type="caution">
    <text evidence="5">The sequence shown here is derived from an EMBL/GenBank/DDBJ whole genome shotgun (WGS) entry which is preliminary data.</text>
</comment>
<dbReference type="SUPFAM" id="SSF56801">
    <property type="entry name" value="Acetyl-CoA synthetase-like"/>
    <property type="match status" value="1"/>
</dbReference>
<keyword evidence="1" id="KW-0596">Phosphopantetheine</keyword>
<dbReference type="Gene3D" id="3.40.50.12780">
    <property type="entry name" value="N-terminal domain of ligase-like"/>
    <property type="match status" value="1"/>
</dbReference>
<dbReference type="OrthoDB" id="10253869at2759"/>
<dbReference type="PANTHER" id="PTHR24096:SF267">
    <property type="entry name" value="MALONATE--COA LIGASE ACSF3, MITOCHONDRIAL"/>
    <property type="match status" value="1"/>
</dbReference>
<dbReference type="InterPro" id="IPR045851">
    <property type="entry name" value="AMP-bd_C_sf"/>
</dbReference>
<evidence type="ECO:0000256" key="1">
    <source>
        <dbReference type="ARBA" id="ARBA00022450"/>
    </source>
</evidence>
<dbReference type="GO" id="GO:0031177">
    <property type="term" value="F:phosphopantetheine binding"/>
    <property type="evidence" value="ECO:0007669"/>
    <property type="project" value="InterPro"/>
</dbReference>
<dbReference type="InterPro" id="IPR009081">
    <property type="entry name" value="PP-bd_ACP"/>
</dbReference>
<name>A0A367LI24_9HYPO</name>
<gene>
    <name evidence="5" type="ORF">L249_8273</name>
</gene>
<dbReference type="GO" id="GO:0006633">
    <property type="term" value="P:fatty acid biosynthetic process"/>
    <property type="evidence" value="ECO:0007669"/>
    <property type="project" value="TreeGrafter"/>
</dbReference>
<evidence type="ECO:0000256" key="3">
    <source>
        <dbReference type="SAM" id="MobiDB-lite"/>
    </source>
</evidence>
<keyword evidence="2" id="KW-0597">Phosphoprotein</keyword>
<keyword evidence="6" id="KW-1185">Reference proteome</keyword>
<dbReference type="PROSITE" id="PS00455">
    <property type="entry name" value="AMP_BINDING"/>
    <property type="match status" value="1"/>
</dbReference>
<dbReference type="InterPro" id="IPR001031">
    <property type="entry name" value="Thioesterase"/>
</dbReference>
<dbReference type="Pfam" id="PF00501">
    <property type="entry name" value="AMP-binding"/>
    <property type="match status" value="1"/>
</dbReference>
<dbReference type="Gene3D" id="3.30.300.30">
    <property type="match status" value="1"/>
</dbReference>
<dbReference type="Gene3D" id="1.10.1200.10">
    <property type="entry name" value="ACP-like"/>
    <property type="match status" value="1"/>
</dbReference>
<dbReference type="GO" id="GO:0031957">
    <property type="term" value="F:very long-chain fatty acid-CoA ligase activity"/>
    <property type="evidence" value="ECO:0007669"/>
    <property type="project" value="TreeGrafter"/>
</dbReference>
<dbReference type="PROSITE" id="PS50075">
    <property type="entry name" value="CARRIER"/>
    <property type="match status" value="1"/>
</dbReference>
<dbReference type="EMBL" id="LKCN02000005">
    <property type="protein sequence ID" value="RCI13902.1"/>
    <property type="molecule type" value="Genomic_DNA"/>
</dbReference>
<organism evidence="5 6">
    <name type="scientific">Ophiocordyceps polyrhachis-furcata BCC 54312</name>
    <dbReference type="NCBI Taxonomy" id="1330021"/>
    <lineage>
        <taxon>Eukaryota</taxon>
        <taxon>Fungi</taxon>
        <taxon>Dikarya</taxon>
        <taxon>Ascomycota</taxon>
        <taxon>Pezizomycotina</taxon>
        <taxon>Sordariomycetes</taxon>
        <taxon>Hypocreomycetidae</taxon>
        <taxon>Hypocreales</taxon>
        <taxon>Ophiocordycipitaceae</taxon>
        <taxon>Ophiocordyceps</taxon>
    </lineage>
</organism>
<dbReference type="STRING" id="1330021.A0A367LI24"/>
<dbReference type="Pfam" id="PF00975">
    <property type="entry name" value="Thioesterase"/>
    <property type="match status" value="1"/>
</dbReference>
<evidence type="ECO:0000313" key="6">
    <source>
        <dbReference type="Proteomes" id="UP000253664"/>
    </source>
</evidence>
<dbReference type="SUPFAM" id="SSF47336">
    <property type="entry name" value="ACP-like"/>
    <property type="match status" value="1"/>
</dbReference>